<feature type="domain" description="C962R-like N-terminal AEP" evidence="1">
    <location>
        <begin position="19"/>
        <end position="162"/>
    </location>
</feature>
<dbReference type="EMBL" id="MN740292">
    <property type="protein sequence ID" value="QHT98448.1"/>
    <property type="molecule type" value="Genomic_DNA"/>
</dbReference>
<dbReference type="Pfam" id="PF23162">
    <property type="entry name" value="AEP_C962R"/>
    <property type="match status" value="1"/>
</dbReference>
<protein>
    <recommendedName>
        <fullName evidence="1">C962R-like N-terminal AEP domain-containing protein</fullName>
    </recommendedName>
</protein>
<proteinExistence type="predicted"/>
<dbReference type="AlphaFoldDB" id="A0A6C0IYL9"/>
<dbReference type="InterPro" id="IPR056443">
    <property type="entry name" value="AEP_C962R"/>
</dbReference>
<name>A0A6C0IYL9_9ZZZZ</name>
<sequence length="484" mass="55725">MFKNWYTSQKFNNATNLSHVLMDGGKLSVPFDRLNEFYDKYIESVKSGERIYVVEQKSETYNFFVDIDYKDVDPLGIDDIHDISKNICETVKFHGGKECLVSVSPPKVSGDLMKTGVHLNWPNFVVDQISAVALREHILVSLSKFKGDMDWNDIIDSSVYGDTRRKTKGSGFRMPWSYKRAKHEACGGRGCKNCEHGRVDQLAYLPVFIYKVGSLVRISQEPSVEILKMSAVRTDAPSTVSVESPSVSIRVKEDSFLEDQTNNEIYDEELKNRIETFIRKNMEGQGNAYITKLFKNKETYFAATTSRYCENVKRNHSSNHVWFILSGKFILQKCFSRHETILGRRDGFCEYFCGRRHQLTSDIIDKLYPKKEVISKCPEIKKVIEKPEIKQMDVKPDLENFINKNMKCNDDTRVVNVTRDKNNFLVLTTSNYCETISGVHENKTMSYVITKNKIKQKCPICKKNSGRTHILLPKITSKLHPKDT</sequence>
<evidence type="ECO:0000259" key="1">
    <source>
        <dbReference type="Pfam" id="PF23162"/>
    </source>
</evidence>
<reference evidence="2" key="1">
    <citation type="journal article" date="2020" name="Nature">
        <title>Giant virus diversity and host interactions through global metagenomics.</title>
        <authorList>
            <person name="Schulz F."/>
            <person name="Roux S."/>
            <person name="Paez-Espino D."/>
            <person name="Jungbluth S."/>
            <person name="Walsh D.A."/>
            <person name="Denef V.J."/>
            <person name="McMahon K.D."/>
            <person name="Konstantinidis K.T."/>
            <person name="Eloe-Fadrosh E.A."/>
            <person name="Kyrpides N.C."/>
            <person name="Woyke T."/>
        </authorList>
    </citation>
    <scope>NUCLEOTIDE SEQUENCE</scope>
    <source>
        <strain evidence="2">GVMAG-M-3300025652-16</strain>
    </source>
</reference>
<organism evidence="2">
    <name type="scientific">viral metagenome</name>
    <dbReference type="NCBI Taxonomy" id="1070528"/>
    <lineage>
        <taxon>unclassified sequences</taxon>
        <taxon>metagenomes</taxon>
        <taxon>organismal metagenomes</taxon>
    </lineage>
</organism>
<accession>A0A6C0IYL9</accession>
<evidence type="ECO:0000313" key="2">
    <source>
        <dbReference type="EMBL" id="QHT98448.1"/>
    </source>
</evidence>